<proteinExistence type="predicted"/>
<name>A0AAE7ELU8_SERFO</name>
<evidence type="ECO:0000313" key="1">
    <source>
        <dbReference type="EMBL" id="QKJ61275.1"/>
    </source>
</evidence>
<dbReference type="RefSeq" id="WP_173410094.1">
    <property type="nucleotide sequence ID" value="NZ_CAMKUK010000009.1"/>
</dbReference>
<evidence type="ECO:0000313" key="2">
    <source>
        <dbReference type="Proteomes" id="UP000503464"/>
    </source>
</evidence>
<dbReference type="Proteomes" id="UP000503464">
    <property type="component" value="Chromosome"/>
</dbReference>
<protein>
    <submittedName>
        <fullName evidence="1">Uncharacterized protein</fullName>
    </submittedName>
</protein>
<dbReference type="EMBL" id="CP054160">
    <property type="protein sequence ID" value="QKJ61275.1"/>
    <property type="molecule type" value="Genomic_DNA"/>
</dbReference>
<gene>
    <name evidence="1" type="ORF">G9399_00050</name>
</gene>
<reference evidence="2" key="1">
    <citation type="submission" date="2020-03" db="EMBL/GenBank/DDBJ databases">
        <title>Genome sequences of seven Enterobacteriaceae strains isolated from Canadian wastewater treatment facilities.</title>
        <authorList>
            <person name="Huang H."/>
            <person name="Chmara J.T."/>
            <person name="Duceppe M.-O."/>
        </authorList>
    </citation>
    <scope>NUCLEOTIDE SEQUENCE [LARGE SCALE GENOMIC DNA]</scope>
    <source>
        <strain evidence="2">Biosolid 3</strain>
    </source>
</reference>
<organism evidence="1 2">
    <name type="scientific">Serratia fonticola</name>
    <dbReference type="NCBI Taxonomy" id="47917"/>
    <lineage>
        <taxon>Bacteria</taxon>
        <taxon>Pseudomonadati</taxon>
        <taxon>Pseudomonadota</taxon>
        <taxon>Gammaproteobacteria</taxon>
        <taxon>Enterobacterales</taxon>
        <taxon>Yersiniaceae</taxon>
        <taxon>Serratia</taxon>
    </lineage>
</organism>
<accession>A0AAE7ELU8</accession>
<sequence>MCTDFEITSFSESRYEELMVEISYKEQVLCQLYKDNGLDKVEIEFFSDAQLLTSQDAMKFSLDDFLQV</sequence>
<dbReference type="AlphaFoldDB" id="A0AAE7ELU8"/>